<accession>A0A841JJC3</accession>
<dbReference type="Pfam" id="PF26622">
    <property type="entry name" value="DUF8199"/>
    <property type="match status" value="1"/>
</dbReference>
<sequence>MVKRSGALLLTLLYTVTVLGFALNLHYCGTQIASVKIDSPAISCKMAQSCGKMKCCKDKHLQIKVKDAHQIEPVSIISKLFGFDIPRLSFNGFFTPSRQSFANPSLERGPPGMPWQNIASFIKNCIFRI</sequence>
<dbReference type="InterPro" id="IPR058512">
    <property type="entry name" value="DUF8199"/>
</dbReference>
<organism evidence="1 2">
    <name type="scientific">Mucilaginibacter lappiensis</name>
    <dbReference type="NCBI Taxonomy" id="354630"/>
    <lineage>
        <taxon>Bacteria</taxon>
        <taxon>Pseudomonadati</taxon>
        <taxon>Bacteroidota</taxon>
        <taxon>Sphingobacteriia</taxon>
        <taxon>Sphingobacteriales</taxon>
        <taxon>Sphingobacteriaceae</taxon>
        <taxon>Mucilaginibacter</taxon>
    </lineage>
</organism>
<protein>
    <submittedName>
        <fullName evidence="1">Uncharacterized protein</fullName>
    </submittedName>
</protein>
<dbReference type="NCBIfam" id="NF047658">
    <property type="entry name" value="HYC_CC_PP"/>
    <property type="match status" value="1"/>
</dbReference>
<dbReference type="AlphaFoldDB" id="A0A841JJC3"/>
<comment type="caution">
    <text evidence="1">The sequence shown here is derived from an EMBL/GenBank/DDBJ whole genome shotgun (WGS) entry which is preliminary data.</text>
</comment>
<gene>
    <name evidence="1" type="ORF">HDF22_002636</name>
</gene>
<evidence type="ECO:0000313" key="2">
    <source>
        <dbReference type="Proteomes" id="UP000548326"/>
    </source>
</evidence>
<evidence type="ECO:0000313" key="1">
    <source>
        <dbReference type="EMBL" id="MBB6128515.1"/>
    </source>
</evidence>
<reference evidence="1 2" key="1">
    <citation type="submission" date="2020-08" db="EMBL/GenBank/DDBJ databases">
        <title>Genomic Encyclopedia of Type Strains, Phase IV (KMG-V): Genome sequencing to study the core and pangenomes of soil and plant-associated prokaryotes.</title>
        <authorList>
            <person name="Whitman W."/>
        </authorList>
    </citation>
    <scope>NUCLEOTIDE SEQUENCE [LARGE SCALE GENOMIC DNA]</scope>
    <source>
        <strain evidence="1 2">MP601</strain>
    </source>
</reference>
<dbReference type="EMBL" id="JACHCA010000006">
    <property type="protein sequence ID" value="MBB6128515.1"/>
    <property type="molecule type" value="Genomic_DNA"/>
</dbReference>
<dbReference type="RefSeq" id="WP_183587923.1">
    <property type="nucleotide sequence ID" value="NZ_JACHCA010000006.1"/>
</dbReference>
<dbReference type="Proteomes" id="UP000548326">
    <property type="component" value="Unassembled WGS sequence"/>
</dbReference>
<name>A0A841JJC3_9SPHI</name>
<dbReference type="InterPro" id="IPR058060">
    <property type="entry name" value="HYC_CC_PP"/>
</dbReference>
<proteinExistence type="predicted"/>